<dbReference type="PANTHER" id="PTHR37815:SF3">
    <property type="entry name" value="UPF0397 PROTEIN SPR0429"/>
    <property type="match status" value="1"/>
</dbReference>
<evidence type="ECO:0000256" key="3">
    <source>
        <dbReference type="SAM" id="Phobius"/>
    </source>
</evidence>
<protein>
    <recommendedName>
        <fullName evidence="6">ECF transporter S component</fullName>
    </recommendedName>
</protein>
<feature type="transmembrane region" description="Helical" evidence="3">
    <location>
        <begin position="158"/>
        <end position="181"/>
    </location>
</feature>
<dbReference type="Proteomes" id="UP000314960">
    <property type="component" value="Chromosome"/>
</dbReference>
<evidence type="ECO:0000313" key="5">
    <source>
        <dbReference type="Proteomes" id="UP000314960"/>
    </source>
</evidence>
<reference evidence="4 5" key="1">
    <citation type="submission" date="2016-11" db="EMBL/GenBank/DDBJ databases">
        <title>Interaction between Lactobacillus species and yeast in water kefir.</title>
        <authorList>
            <person name="Behr J."/>
            <person name="Xu D."/>
            <person name="Vogel R.F."/>
        </authorList>
    </citation>
    <scope>NUCLEOTIDE SEQUENCE [LARGE SCALE GENOMIC DNA]</scope>
    <source>
        <strain evidence="4 5">TMW 1.1822</strain>
    </source>
</reference>
<keyword evidence="3" id="KW-0472">Membrane</keyword>
<sequence length="196" mass="20540">MTEKNEITRVNYAKSRVASIVLVGLFAAITYLGIQFFRIPLPAAVGAPFIHFGNSLVVLAVLFLGFSKGAIAGSIGLGIFDVLNGYAAEAPIIIIEVFVVALVVTQSFKLLKFNDNKLLNITLIAVAAGITKIILSFVEGVVKLVLGGSGFGAAVTSSILSLPATAINSISTVIIVSLLYIPVKKALEIFLDASES</sequence>
<dbReference type="PANTHER" id="PTHR37815">
    <property type="entry name" value="UPF0397 PROTEIN BC_2624-RELATED"/>
    <property type="match status" value="1"/>
</dbReference>
<dbReference type="RefSeq" id="WP_141054498.1">
    <property type="nucleotide sequence ID" value="NZ_CP018176.1"/>
</dbReference>
<dbReference type="AlphaFoldDB" id="A0A3Q8CCW7"/>
<evidence type="ECO:0000313" key="4">
    <source>
        <dbReference type="EMBL" id="AUJ30389.1"/>
    </source>
</evidence>
<dbReference type="Pfam" id="PF07155">
    <property type="entry name" value="ECF-ribofla_trS"/>
    <property type="match status" value="1"/>
</dbReference>
<dbReference type="Gene3D" id="1.10.1760.20">
    <property type="match status" value="1"/>
</dbReference>
<dbReference type="KEGG" id="lhw:BSQ49_09465"/>
<proteinExistence type="predicted"/>
<feature type="transmembrane region" description="Helical" evidence="3">
    <location>
        <begin position="17"/>
        <end position="37"/>
    </location>
</feature>
<gene>
    <name evidence="4" type="ORF">BSQ49_09465</name>
</gene>
<feature type="transmembrane region" description="Helical" evidence="3">
    <location>
        <begin position="92"/>
        <end position="111"/>
    </location>
</feature>
<feature type="transmembrane region" description="Helical" evidence="3">
    <location>
        <begin position="118"/>
        <end position="138"/>
    </location>
</feature>
<dbReference type="GO" id="GO:0016020">
    <property type="term" value="C:membrane"/>
    <property type="evidence" value="ECO:0007669"/>
    <property type="project" value="InterPro"/>
</dbReference>
<keyword evidence="1 3" id="KW-0812">Transmembrane</keyword>
<evidence type="ECO:0000256" key="1">
    <source>
        <dbReference type="ARBA" id="ARBA00022692"/>
    </source>
</evidence>
<evidence type="ECO:0008006" key="6">
    <source>
        <dbReference type="Google" id="ProtNLM"/>
    </source>
</evidence>
<evidence type="ECO:0000256" key="2">
    <source>
        <dbReference type="ARBA" id="ARBA00022989"/>
    </source>
</evidence>
<organism evidence="4 5">
    <name type="scientific">Liquorilactobacillus hordei</name>
    <dbReference type="NCBI Taxonomy" id="468911"/>
    <lineage>
        <taxon>Bacteria</taxon>
        <taxon>Bacillati</taxon>
        <taxon>Bacillota</taxon>
        <taxon>Bacilli</taxon>
        <taxon>Lactobacillales</taxon>
        <taxon>Lactobacillaceae</taxon>
        <taxon>Liquorilactobacillus</taxon>
    </lineage>
</organism>
<accession>A0A3Q8CCW7</accession>
<dbReference type="InterPro" id="IPR009825">
    <property type="entry name" value="ECF_substrate-spec-like"/>
</dbReference>
<keyword evidence="2 3" id="KW-1133">Transmembrane helix</keyword>
<name>A0A3Q8CCW7_9LACO</name>
<dbReference type="EMBL" id="CP018176">
    <property type="protein sequence ID" value="AUJ30389.1"/>
    <property type="molecule type" value="Genomic_DNA"/>
</dbReference>